<name>A0ACB7P6W9_9PEZI</name>
<reference evidence="1 2" key="1">
    <citation type="journal article" date="2021" name="Nat. Commun.">
        <title>Genetic determinants of endophytism in the Arabidopsis root mycobiome.</title>
        <authorList>
            <person name="Mesny F."/>
            <person name="Miyauchi S."/>
            <person name="Thiergart T."/>
            <person name="Pickel B."/>
            <person name="Atanasova L."/>
            <person name="Karlsson M."/>
            <person name="Huettel B."/>
            <person name="Barry K.W."/>
            <person name="Haridas S."/>
            <person name="Chen C."/>
            <person name="Bauer D."/>
            <person name="Andreopoulos W."/>
            <person name="Pangilinan J."/>
            <person name="LaButti K."/>
            <person name="Riley R."/>
            <person name="Lipzen A."/>
            <person name="Clum A."/>
            <person name="Drula E."/>
            <person name="Henrissat B."/>
            <person name="Kohler A."/>
            <person name="Grigoriev I.V."/>
            <person name="Martin F.M."/>
            <person name="Hacquard S."/>
        </authorList>
    </citation>
    <scope>NUCLEOTIDE SEQUENCE [LARGE SCALE GENOMIC DNA]</scope>
    <source>
        <strain evidence="1 2">MPI-SDFR-AT-0079</strain>
    </source>
</reference>
<keyword evidence="2" id="KW-1185">Reference proteome</keyword>
<sequence>MNKTLQDINIQNMNIELVAQMFKNYQSNVLFHLEDFDQRRTFAVTYAPPTPVEDTETTEDICINKLRKHVDQLGDGVFGIRFSEPDGPFTLLTERKHDATYAVNNYPLSALKLNFPVKTIYLSNLTELDRLGHQVDLVSYQGPPSVTGTASQATKVAFKYWFIENGMFRKWYELNSWSRLPRDHPHIVPFDSVVLDPHTGGIVGFTTLYIPGGTLHDTNATTRPFRLQWFRQLLSVVDDLNYRYGMMHQDIAARNLVVDENDNLRIFDFNYSIMIEEHYTPDRDDIKGVIFTLYEIITLDERFREVPHEKQDAEAVLGMKWEKHPDVKLDADVEEFRNVLDSWVRERKAKEFFKPTNTWVRWPWMPEPPTVALPTLDRDGKLTGTQMQAPCAILRRYLVLMGQKYWNWERPASYNLAEAVAEDE</sequence>
<comment type="caution">
    <text evidence="1">The sequence shown here is derived from an EMBL/GenBank/DDBJ whole genome shotgun (WGS) entry which is preliminary data.</text>
</comment>
<dbReference type="Proteomes" id="UP000724584">
    <property type="component" value="Unassembled WGS sequence"/>
</dbReference>
<accession>A0ACB7P6W9</accession>
<organism evidence="1 2">
    <name type="scientific">Chaetomium tenue</name>
    <dbReference type="NCBI Taxonomy" id="1854479"/>
    <lineage>
        <taxon>Eukaryota</taxon>
        <taxon>Fungi</taxon>
        <taxon>Dikarya</taxon>
        <taxon>Ascomycota</taxon>
        <taxon>Pezizomycotina</taxon>
        <taxon>Sordariomycetes</taxon>
        <taxon>Sordariomycetidae</taxon>
        <taxon>Sordariales</taxon>
        <taxon>Chaetomiaceae</taxon>
        <taxon>Chaetomium</taxon>
    </lineage>
</organism>
<evidence type="ECO:0000313" key="2">
    <source>
        <dbReference type="Proteomes" id="UP000724584"/>
    </source>
</evidence>
<dbReference type="EMBL" id="JAGIZQ010000004">
    <property type="protein sequence ID" value="KAH6631752.1"/>
    <property type="molecule type" value="Genomic_DNA"/>
</dbReference>
<gene>
    <name evidence="1" type="ORF">F5144DRAFT_602537</name>
</gene>
<proteinExistence type="predicted"/>
<protein>
    <submittedName>
        <fullName evidence="1">Uncharacterized protein</fullName>
    </submittedName>
</protein>
<evidence type="ECO:0000313" key="1">
    <source>
        <dbReference type="EMBL" id="KAH6631752.1"/>
    </source>
</evidence>